<dbReference type="RefSeq" id="WP_095998007.1">
    <property type="nucleotide sequence ID" value="NZ_NSLI01000003.1"/>
</dbReference>
<keyword evidence="6" id="KW-0479">Metal-binding</keyword>
<dbReference type="InterPro" id="IPR014395">
    <property type="entry name" value="Pen/GL7ACA/AHL_acylase"/>
</dbReference>
<keyword evidence="3" id="KW-0378">Hydrolase</keyword>
<proteinExistence type="inferred from homology"/>
<evidence type="ECO:0000313" key="7">
    <source>
        <dbReference type="EMBL" id="PAX07764.1"/>
    </source>
</evidence>
<dbReference type="OrthoDB" id="9760084at2"/>
<keyword evidence="6" id="KW-0106">Calcium</keyword>
<dbReference type="InterPro" id="IPR023343">
    <property type="entry name" value="Penicillin_amidase_dom1"/>
</dbReference>
<dbReference type="InterPro" id="IPR029055">
    <property type="entry name" value="Ntn_hydrolases_N"/>
</dbReference>
<dbReference type="Gene3D" id="1.10.1400.10">
    <property type="match status" value="1"/>
</dbReference>
<comment type="caution">
    <text evidence="7">The sequence shown here is derived from an EMBL/GenBank/DDBJ whole genome shotgun (WGS) entry which is preliminary data.</text>
</comment>
<dbReference type="GO" id="GO:0046872">
    <property type="term" value="F:metal ion binding"/>
    <property type="evidence" value="ECO:0007669"/>
    <property type="project" value="UniProtKB-KW"/>
</dbReference>
<feature type="binding site" evidence="6">
    <location>
        <position position="257"/>
    </location>
    <ligand>
        <name>Ca(2+)</name>
        <dbReference type="ChEBI" id="CHEBI:29108"/>
    </ligand>
</feature>
<dbReference type="Gene3D" id="3.60.20.10">
    <property type="entry name" value="Glutamine Phosphoribosylpyrophosphate, subunit 1, domain 1"/>
    <property type="match status" value="1"/>
</dbReference>
<feature type="active site" description="Nucleophile" evidence="5">
    <location>
        <position position="187"/>
    </location>
</feature>
<dbReference type="PANTHER" id="PTHR34218:SF3">
    <property type="entry name" value="ACYL-HOMOSERINE LACTONE ACYLASE PVDQ"/>
    <property type="match status" value="1"/>
</dbReference>
<dbReference type="InterPro" id="IPR043147">
    <property type="entry name" value="Penicillin_amidase_A-knob"/>
</dbReference>
<dbReference type="SUPFAM" id="SSF56235">
    <property type="entry name" value="N-terminal nucleophile aminohydrolases (Ntn hydrolases)"/>
    <property type="match status" value="1"/>
</dbReference>
<evidence type="ECO:0000256" key="3">
    <source>
        <dbReference type="ARBA" id="ARBA00022801"/>
    </source>
</evidence>
<sequence>MIRIAALAFALAAPAAGQAPEQARRVTITRDDWGIAHIRGRTDADAVFGMIYAQAEDDFPRIEANYLTALGRTAEADGEKAIWADLRARLWNDPEQLKRGYARSPQWLRRLMDAWADGLNHWLAKNPGRARVLTRFEPWMALSFTEGSIGGDVERVPLSQLEAFYGRRDVAWTAAELGREEREPSGSNGIAIGPKLSANGRPLLLINPHTSFFFRAEQQVTSGEGLNAYGAATWGQFFIYQGFNEHAGWMHTSSGVDAVDEFAQTVVRRDGRLFYRYGREERPVETRAVTIRFRRSDGGVGERSFTTYRTHHGPITRAEGGRWIATALMHRPVAALEQSYLRTKAKNWRDFQRVSERRANSSNNTVFADSDGTVAFTLPHFVPRRDDRFDYTKPVDGADPATDWRGEHALVELPQIVNPRLGWIQNTNNHPWTAAGPDSPVQARYPKYMDTFGENPRGLHALALLQPAKAVTLPGLIGIAYDPYLTAFDRLLPPLLAAYDALPRSDARRARLAEPVERLRRWDRRWGLQSTETSLAIFWGEALGEAVAPTSPRTLRYDAMATAPADTQLAALEKAVARLRTDFGRVAVPWGEINRFQRLTGDLVQPFNDAAPSTPVPFTSAVWGSLASFGARRYPGTKRYYGTLGNSFVAAVEFGPRVQARAVSAGGQSGDPRSEHFNDQAGLYAAGNLRPVYFHPEDLTGHIERTYRPGE</sequence>
<comment type="similarity">
    <text evidence="1">Belongs to the peptidase S45 family.</text>
</comment>
<evidence type="ECO:0000313" key="8">
    <source>
        <dbReference type="Proteomes" id="UP000218151"/>
    </source>
</evidence>
<accession>A0A2A2SEN5</accession>
<evidence type="ECO:0000256" key="5">
    <source>
        <dbReference type="PIRSR" id="PIRSR001227-1"/>
    </source>
</evidence>
<keyword evidence="8" id="KW-1185">Reference proteome</keyword>
<evidence type="ECO:0000256" key="1">
    <source>
        <dbReference type="ARBA" id="ARBA00006586"/>
    </source>
</evidence>
<dbReference type="Gene3D" id="1.10.439.10">
    <property type="entry name" value="Penicillin Amidohydrolase, domain 1"/>
    <property type="match status" value="1"/>
</dbReference>
<dbReference type="PANTHER" id="PTHR34218">
    <property type="entry name" value="PEPTIDASE S45 PENICILLIN AMIDASE"/>
    <property type="match status" value="1"/>
</dbReference>
<dbReference type="AlphaFoldDB" id="A0A2A2SEN5"/>
<feature type="binding site" evidence="6">
    <location>
        <position position="260"/>
    </location>
    <ligand>
        <name>Ca(2+)</name>
        <dbReference type="ChEBI" id="CHEBI:29108"/>
    </ligand>
</feature>
<dbReference type="GO" id="GO:0017000">
    <property type="term" value="P:antibiotic biosynthetic process"/>
    <property type="evidence" value="ECO:0007669"/>
    <property type="project" value="InterPro"/>
</dbReference>
<name>A0A2A2SEN5_9SPHN</name>
<comment type="cofactor">
    <cofactor evidence="6">
        <name>Ca(2+)</name>
        <dbReference type="ChEBI" id="CHEBI:29108"/>
    </cofactor>
    <text evidence="6">Binds 1 Ca(2+) ion per dimer.</text>
</comment>
<dbReference type="PIRSF" id="PIRSF001227">
    <property type="entry name" value="Pen_acylase"/>
    <property type="match status" value="1"/>
</dbReference>
<evidence type="ECO:0000256" key="4">
    <source>
        <dbReference type="ARBA" id="ARBA00023145"/>
    </source>
</evidence>
<evidence type="ECO:0000256" key="6">
    <source>
        <dbReference type="PIRSR" id="PIRSR001227-2"/>
    </source>
</evidence>
<keyword evidence="2" id="KW-0732">Signal</keyword>
<dbReference type="Proteomes" id="UP000218151">
    <property type="component" value="Unassembled WGS sequence"/>
</dbReference>
<feature type="binding site" evidence="6">
    <location>
        <position position="259"/>
    </location>
    <ligand>
        <name>Ca(2+)</name>
        <dbReference type="ChEBI" id="CHEBI:29108"/>
    </ligand>
</feature>
<organism evidence="7 8">
    <name type="scientific">Sphingomonas lenta</name>
    <dbReference type="NCBI Taxonomy" id="1141887"/>
    <lineage>
        <taxon>Bacteria</taxon>
        <taxon>Pseudomonadati</taxon>
        <taxon>Pseudomonadota</taxon>
        <taxon>Alphaproteobacteria</taxon>
        <taxon>Sphingomonadales</taxon>
        <taxon>Sphingomonadaceae</taxon>
        <taxon>Sphingomonas</taxon>
    </lineage>
</organism>
<dbReference type="GO" id="GO:0016811">
    <property type="term" value="F:hydrolase activity, acting on carbon-nitrogen (but not peptide) bonds, in linear amides"/>
    <property type="evidence" value="ECO:0007669"/>
    <property type="project" value="InterPro"/>
</dbReference>
<dbReference type="InterPro" id="IPR002692">
    <property type="entry name" value="S45"/>
</dbReference>
<dbReference type="EMBL" id="NSLI01000003">
    <property type="protein sequence ID" value="PAX07764.1"/>
    <property type="molecule type" value="Genomic_DNA"/>
</dbReference>
<evidence type="ECO:0000256" key="2">
    <source>
        <dbReference type="ARBA" id="ARBA00022729"/>
    </source>
</evidence>
<dbReference type="InterPro" id="IPR043146">
    <property type="entry name" value="Penicillin_amidase_N_B-knob"/>
</dbReference>
<keyword evidence="4" id="KW-0865">Zymogen</keyword>
<reference evidence="8" key="1">
    <citation type="submission" date="2017-09" db="EMBL/GenBank/DDBJ databases">
        <authorList>
            <person name="Feng G."/>
            <person name="Zhu H."/>
        </authorList>
    </citation>
    <scope>NUCLEOTIDE SEQUENCE [LARGE SCALE GENOMIC DNA]</scope>
    <source>
        <strain evidence="8">1PNM-20</strain>
    </source>
</reference>
<protein>
    <submittedName>
        <fullName evidence="7">Acylase</fullName>
    </submittedName>
</protein>
<gene>
    <name evidence="7" type="ORF">CKY28_09015</name>
</gene>
<dbReference type="Pfam" id="PF01804">
    <property type="entry name" value="Penicil_amidase"/>
    <property type="match status" value="1"/>
</dbReference>
<dbReference type="Gene3D" id="2.30.120.10">
    <property type="match status" value="1"/>
</dbReference>